<evidence type="ECO:0000313" key="2">
    <source>
        <dbReference type="EMBL" id="ADD08395.1"/>
    </source>
</evidence>
<name>D3TCW0_ACIB4</name>
<dbReference type="KEGG" id="abi:Aboo_0584"/>
<feature type="transmembrane region" description="Helical" evidence="1">
    <location>
        <begin position="6"/>
        <end position="28"/>
    </location>
</feature>
<evidence type="ECO:0000256" key="1">
    <source>
        <dbReference type="SAM" id="Phobius"/>
    </source>
</evidence>
<reference evidence="2" key="1">
    <citation type="submission" date="2010-02" db="EMBL/GenBank/DDBJ databases">
        <title>Complete sequence of Aciduliprofundum boonei T469.</title>
        <authorList>
            <consortium name="US DOE Joint Genome Institute"/>
            <person name="Lucas S."/>
            <person name="Copeland A."/>
            <person name="Lapidus A."/>
            <person name="Cheng J.-F."/>
            <person name="Bruce D."/>
            <person name="Goodwin L."/>
            <person name="Pitluck S."/>
            <person name="Saunders E."/>
            <person name="Detter J.C."/>
            <person name="Han C."/>
            <person name="Tapia R."/>
            <person name="Land M."/>
            <person name="Hauser L."/>
            <person name="Kyrpides N."/>
            <person name="Mikhailova N."/>
            <person name="Flores G."/>
            <person name="Reysenbach A.-L."/>
            <person name="Woyke T."/>
        </authorList>
    </citation>
    <scope>NUCLEOTIDE SEQUENCE</scope>
    <source>
        <strain evidence="2">T469</strain>
    </source>
</reference>
<sequence>MVIFASDVLAGILIVVALILLIVAILAYKRYKLRAAIISFFVFLLFLIKGIIYELNVYYSLDLNTLAIFLGIDVAILISLYFALALRG</sequence>
<feature type="transmembrane region" description="Helical" evidence="1">
    <location>
        <begin position="65"/>
        <end position="86"/>
    </location>
</feature>
<proteinExistence type="predicted"/>
<keyword evidence="1" id="KW-1133">Transmembrane helix</keyword>
<dbReference type="HOGENOM" id="CLU_2461591_0_0_2"/>
<accession>D3TCW0</accession>
<keyword evidence="1" id="KW-0472">Membrane</keyword>
<keyword evidence="3" id="KW-1185">Reference proteome</keyword>
<organism evidence="2 3">
    <name type="scientific">Aciduliprofundum boonei (strain DSM 19572 / T469)</name>
    <dbReference type="NCBI Taxonomy" id="439481"/>
    <lineage>
        <taxon>Archaea</taxon>
        <taxon>Methanobacteriati</taxon>
        <taxon>Thermoplasmatota</taxon>
        <taxon>DHVE2 group</taxon>
        <taxon>Candidatus Aciduliprofundum</taxon>
    </lineage>
</organism>
<dbReference type="GeneID" id="8827529"/>
<feature type="transmembrane region" description="Helical" evidence="1">
    <location>
        <begin position="35"/>
        <end position="53"/>
    </location>
</feature>
<dbReference type="AlphaFoldDB" id="D3TCW0"/>
<evidence type="ECO:0000313" key="3">
    <source>
        <dbReference type="Proteomes" id="UP000001400"/>
    </source>
</evidence>
<dbReference type="EMBL" id="CP001941">
    <property type="protein sequence ID" value="ADD08395.1"/>
    <property type="molecule type" value="Genomic_DNA"/>
</dbReference>
<keyword evidence="1" id="KW-0812">Transmembrane</keyword>
<dbReference type="RefSeq" id="WP_012997178.1">
    <property type="nucleotide sequence ID" value="NC_013926.1"/>
</dbReference>
<protein>
    <submittedName>
        <fullName evidence="2">Uncharacterized protein</fullName>
    </submittedName>
</protein>
<dbReference type="Proteomes" id="UP000001400">
    <property type="component" value="Chromosome"/>
</dbReference>
<gene>
    <name evidence="2" type="ordered locus">Aboo_0584</name>
</gene>